<gene>
    <name evidence="1" type="ORF">NCTC13294_01140</name>
</gene>
<accession>A0A381E626</accession>
<dbReference type="Proteomes" id="UP000254572">
    <property type="component" value="Unassembled WGS sequence"/>
</dbReference>
<organism evidence="1 2">
    <name type="scientific">Cardiobacterium valvarum</name>
    <dbReference type="NCBI Taxonomy" id="194702"/>
    <lineage>
        <taxon>Bacteria</taxon>
        <taxon>Pseudomonadati</taxon>
        <taxon>Pseudomonadota</taxon>
        <taxon>Gammaproteobacteria</taxon>
        <taxon>Cardiobacteriales</taxon>
        <taxon>Cardiobacteriaceae</taxon>
        <taxon>Cardiobacterium</taxon>
    </lineage>
</organism>
<dbReference type="OrthoDB" id="6717211at2"/>
<dbReference type="RefSeq" id="WP_115611462.1">
    <property type="nucleotide sequence ID" value="NZ_JBHLZC010000001.1"/>
</dbReference>
<reference evidence="1 2" key="1">
    <citation type="submission" date="2018-06" db="EMBL/GenBank/DDBJ databases">
        <authorList>
            <consortium name="Pathogen Informatics"/>
            <person name="Doyle S."/>
        </authorList>
    </citation>
    <scope>NUCLEOTIDE SEQUENCE [LARGE SCALE GENOMIC DNA]</scope>
    <source>
        <strain evidence="1 2">NCTC13294</strain>
    </source>
</reference>
<evidence type="ECO:0008006" key="3">
    <source>
        <dbReference type="Google" id="ProtNLM"/>
    </source>
</evidence>
<dbReference type="AlphaFoldDB" id="A0A381E626"/>
<protein>
    <recommendedName>
        <fullName evidence="3">Tetratricopeptide repeat protein</fullName>
    </recommendedName>
</protein>
<sequence>MFELPLSKDNAEWYYQYAMDREVDLKNDPIGNFAINDFDAYIKATLVGLAQEYQPLLDRVIDWLQFAISRNEGMGPNLDEYINFRQKELHINLALAYWIRDRENCFSLWHKAIEFYQIDLLDNPDSDTDPLYDNSLYNEDIILCCLHAKSYKTGIEIYERAYGKKTPNIKRIKNEKTIEYAYCLHNEQGVYDKEELFLAAKNMLIHNINDGCLMSGSSLHVLSWLKVLYWNERENTEPLQIWLDFFKNNFNIEEQA</sequence>
<evidence type="ECO:0000313" key="2">
    <source>
        <dbReference type="Proteomes" id="UP000254572"/>
    </source>
</evidence>
<keyword evidence="2" id="KW-1185">Reference proteome</keyword>
<proteinExistence type="predicted"/>
<dbReference type="EMBL" id="UFUW01000001">
    <property type="protein sequence ID" value="SUX21990.1"/>
    <property type="molecule type" value="Genomic_DNA"/>
</dbReference>
<evidence type="ECO:0000313" key="1">
    <source>
        <dbReference type="EMBL" id="SUX21990.1"/>
    </source>
</evidence>
<name>A0A381E626_9GAMM</name>